<evidence type="ECO:0000313" key="2">
    <source>
        <dbReference type="Proteomes" id="UP000828048"/>
    </source>
</evidence>
<comment type="caution">
    <text evidence="1">The sequence shown here is derived from an EMBL/GenBank/DDBJ whole genome shotgun (WGS) entry which is preliminary data.</text>
</comment>
<reference evidence="1 2" key="1">
    <citation type="journal article" date="2021" name="Hortic Res">
        <title>High-quality reference genome and annotation aids understanding of berry development for evergreen blueberry (Vaccinium darrowii).</title>
        <authorList>
            <person name="Yu J."/>
            <person name="Hulse-Kemp A.M."/>
            <person name="Babiker E."/>
            <person name="Staton M."/>
        </authorList>
    </citation>
    <scope>NUCLEOTIDE SEQUENCE [LARGE SCALE GENOMIC DNA]</scope>
    <source>
        <strain evidence="2">cv. NJ 8807/NJ 8810</strain>
        <tissue evidence="1">Young leaf</tissue>
    </source>
</reference>
<proteinExistence type="predicted"/>
<dbReference type="EMBL" id="CM037156">
    <property type="protein sequence ID" value="KAH7836957.1"/>
    <property type="molecule type" value="Genomic_DNA"/>
</dbReference>
<name>A0ACB7X864_9ERIC</name>
<organism evidence="1 2">
    <name type="scientific">Vaccinium darrowii</name>
    <dbReference type="NCBI Taxonomy" id="229202"/>
    <lineage>
        <taxon>Eukaryota</taxon>
        <taxon>Viridiplantae</taxon>
        <taxon>Streptophyta</taxon>
        <taxon>Embryophyta</taxon>
        <taxon>Tracheophyta</taxon>
        <taxon>Spermatophyta</taxon>
        <taxon>Magnoliopsida</taxon>
        <taxon>eudicotyledons</taxon>
        <taxon>Gunneridae</taxon>
        <taxon>Pentapetalae</taxon>
        <taxon>asterids</taxon>
        <taxon>Ericales</taxon>
        <taxon>Ericaceae</taxon>
        <taxon>Vaccinioideae</taxon>
        <taxon>Vaccinieae</taxon>
        <taxon>Vaccinium</taxon>
    </lineage>
</organism>
<evidence type="ECO:0000313" key="1">
    <source>
        <dbReference type="EMBL" id="KAH7836957.1"/>
    </source>
</evidence>
<accession>A0ACB7X864</accession>
<sequence>MNDNTTGAPLPDAEAETQSPPAPVETTAVKVEVSAAPTEENLGANGSGDGGGEAAEDGGENGESEGAVGPEVVMRRKRGRPRKHQLGSPNFSASPAASIGLQRGRGRPRGSSKLQMLASLGELGDAAGGNFTPYTLTIQTGGGRFELLTLSGSYTCTETGNIECRIGRLSVSLANPDGSVFGGTVIGSLIAATPIQLILGSFEQNSKLQLLRRHSAEPSMAIGTSSVPNRARIPKPVLKSPNVEEDSVLTPNGDANTISEHNLNDAFLQNSDQNGSQPSDPVSDGKVLT</sequence>
<protein>
    <submittedName>
        <fullName evidence="1">Uncharacterized protein</fullName>
    </submittedName>
</protein>
<gene>
    <name evidence="1" type="ORF">Vadar_007835</name>
</gene>
<dbReference type="Proteomes" id="UP000828048">
    <property type="component" value="Chromosome 6"/>
</dbReference>
<keyword evidence="2" id="KW-1185">Reference proteome</keyword>